<dbReference type="EMBL" id="JACSPX010000001">
    <property type="protein sequence ID" value="MBD8010709.1"/>
    <property type="molecule type" value="Genomic_DNA"/>
</dbReference>
<gene>
    <name evidence="4" type="ORF">H9633_00145</name>
</gene>
<keyword evidence="2" id="KW-0012">Acyltransferase</keyword>
<keyword evidence="5" id="KW-1185">Reference proteome</keyword>
<dbReference type="PANTHER" id="PTHR43877">
    <property type="entry name" value="AMINOALKYLPHOSPHONATE N-ACETYLTRANSFERASE-RELATED-RELATED"/>
    <property type="match status" value="1"/>
</dbReference>
<evidence type="ECO:0000313" key="4">
    <source>
        <dbReference type="EMBL" id="MBD8010709.1"/>
    </source>
</evidence>
<dbReference type="CDD" id="cd04301">
    <property type="entry name" value="NAT_SF"/>
    <property type="match status" value="1"/>
</dbReference>
<dbReference type="PROSITE" id="PS51186">
    <property type="entry name" value="GNAT"/>
    <property type="match status" value="1"/>
</dbReference>
<dbReference type="Pfam" id="PF00583">
    <property type="entry name" value="Acetyltransf_1"/>
    <property type="match status" value="1"/>
</dbReference>
<comment type="caution">
    <text evidence="4">The sequence shown here is derived from an EMBL/GenBank/DDBJ whole genome shotgun (WGS) entry which is preliminary data.</text>
</comment>
<sequence>MSTTTPTGTAALYITALTVPEALDAPDAADFHTFVALNNAICLSDTGLHDLGTTAEEMLPHWRATTDYVQRTLLARENGEIVGAVTVTHATAEPTSAEIDLMVMPANWGRGIERALLSAAEKEVRALGRKVIQTWTLHRPDPGDAPLVPRTGWGRVSRTPLAQLLVDDGFTLEQVERNSAFDLQGDPAPIERMLADALAVAGAEYRLVEWSVPTPPELRAGYAWALSRMSTDAPSGDLEVDEEIWDVDRIARRDARFVEGGQTVSVAAVEHVPTGTLAAFNELVTGTDPEGVTHQYCTLVLKEHRGHRLGQIVKCANILRWRGIAPGSPRITTFNAEENRPMLDINEAMGFVPASYAGAWQKKLA</sequence>
<proteinExistence type="predicted"/>
<organism evidence="4 5">
    <name type="scientific">Microbacterium commune</name>
    <dbReference type="NCBI Taxonomy" id="2762219"/>
    <lineage>
        <taxon>Bacteria</taxon>
        <taxon>Bacillati</taxon>
        <taxon>Actinomycetota</taxon>
        <taxon>Actinomycetes</taxon>
        <taxon>Micrococcales</taxon>
        <taxon>Microbacteriaceae</taxon>
        <taxon>Microbacterium</taxon>
    </lineage>
</organism>
<keyword evidence="1" id="KW-0808">Transferase</keyword>
<evidence type="ECO:0000256" key="2">
    <source>
        <dbReference type="ARBA" id="ARBA00023315"/>
    </source>
</evidence>
<feature type="domain" description="N-acetyltransferase" evidence="3">
    <location>
        <begin position="21"/>
        <end position="196"/>
    </location>
</feature>
<evidence type="ECO:0000256" key="1">
    <source>
        <dbReference type="ARBA" id="ARBA00022679"/>
    </source>
</evidence>
<reference evidence="4 5" key="1">
    <citation type="submission" date="2020-08" db="EMBL/GenBank/DDBJ databases">
        <title>A Genomic Blueprint of the Chicken Gut Microbiome.</title>
        <authorList>
            <person name="Gilroy R."/>
            <person name="Ravi A."/>
            <person name="Getino M."/>
            <person name="Pursley I."/>
            <person name="Horton D.L."/>
            <person name="Alikhan N.-F."/>
            <person name="Baker D."/>
            <person name="Gharbi K."/>
            <person name="Hall N."/>
            <person name="Watson M."/>
            <person name="Adriaenssens E.M."/>
            <person name="Foster-Nyarko E."/>
            <person name="Jarju S."/>
            <person name="Secka A."/>
            <person name="Antonio M."/>
            <person name="Oren A."/>
            <person name="Chaudhuri R."/>
            <person name="La Ragione R.M."/>
            <person name="Hildebrand F."/>
            <person name="Pallen M.J."/>
        </authorList>
    </citation>
    <scope>NUCLEOTIDE SEQUENCE [LARGE SCALE GENOMIC DNA]</scope>
    <source>
        <strain evidence="4 5">Re1</strain>
    </source>
</reference>
<dbReference type="Gene3D" id="3.40.630.30">
    <property type="match status" value="1"/>
</dbReference>
<dbReference type="InterPro" id="IPR016181">
    <property type="entry name" value="Acyl_CoA_acyltransferase"/>
</dbReference>
<dbReference type="RefSeq" id="WP_191711689.1">
    <property type="nucleotide sequence ID" value="NZ_JACSPX010000001.1"/>
</dbReference>
<dbReference type="SUPFAM" id="SSF55729">
    <property type="entry name" value="Acyl-CoA N-acyltransferases (Nat)"/>
    <property type="match status" value="2"/>
</dbReference>
<protein>
    <submittedName>
        <fullName evidence="4">GNAT family N-acetyltransferase</fullName>
    </submittedName>
</protein>
<dbReference type="Proteomes" id="UP000611521">
    <property type="component" value="Unassembled WGS sequence"/>
</dbReference>
<dbReference type="InterPro" id="IPR050832">
    <property type="entry name" value="Bact_Acetyltransf"/>
</dbReference>
<evidence type="ECO:0000259" key="3">
    <source>
        <dbReference type="PROSITE" id="PS51186"/>
    </source>
</evidence>
<accession>A0ABR8W0Z7</accession>
<evidence type="ECO:0000313" key="5">
    <source>
        <dbReference type="Proteomes" id="UP000611521"/>
    </source>
</evidence>
<dbReference type="InterPro" id="IPR000182">
    <property type="entry name" value="GNAT_dom"/>
</dbReference>
<name>A0ABR8W0Z7_9MICO</name>
<dbReference type="PANTHER" id="PTHR43877:SF1">
    <property type="entry name" value="ACETYLTRANSFERASE"/>
    <property type="match status" value="1"/>
</dbReference>